<accession>A0A366DW82</accession>
<reference evidence="3 4" key="1">
    <citation type="submission" date="2018-06" db="EMBL/GenBank/DDBJ databases">
        <title>Genomic Encyclopedia of Type Strains, Phase IV (KMG-IV): sequencing the most valuable type-strain genomes for metagenomic binning, comparative biology and taxonomic classification.</title>
        <authorList>
            <person name="Goeker M."/>
        </authorList>
    </citation>
    <scope>NUCLEOTIDE SEQUENCE [LARGE SCALE GENOMIC DNA]</scope>
    <source>
        <strain evidence="3 4">DSM 44599</strain>
    </source>
</reference>
<keyword evidence="1" id="KW-0175">Coiled coil</keyword>
<feature type="coiled-coil region" evidence="1">
    <location>
        <begin position="223"/>
        <end position="250"/>
    </location>
</feature>
<evidence type="ECO:0000313" key="4">
    <source>
        <dbReference type="Proteomes" id="UP000252586"/>
    </source>
</evidence>
<dbReference type="AlphaFoldDB" id="A0A366DW82"/>
<feature type="region of interest" description="Disordered" evidence="2">
    <location>
        <begin position="388"/>
        <end position="438"/>
    </location>
</feature>
<sequence>MTVLDVSAQTYYDAADICAKASFGYFEAFKTAMRSFGDTTNMAGSVGDGKTWAESYDQQCRDIYTMSIDMVVALDGYAQVLKQAGYNHALADHDPNSGTPEPAAPNLNPSFTLSPQELVSLLVPPSAGGPGRGLVDDGLELAVKVGIPIPDGDTAKLSRSGDVWHNLANNASVTAAPSELERAAVLFEQVTSPDANFIDEDLRQLKTAASDLGGAYGELAQACRDQKTAHDELREDLRQLCEQLATEIATEVAVNLALSVVASAVSFGVGAAAVAAKTAVAVARIIDKFVDLIKAAVKAAKLRTAVAIERAGARTREIIQRIKELTTELIDKLKRSVFKPKNLQDLFENGRTPKASELEKYALEQGWTKSQTPNGPPKYTDENGIVRMTIKKGSSRAPGSQDPHVELRNANGERIDPFGNTVDRRSPGNHTPIDWDWQ</sequence>
<keyword evidence="4" id="KW-1185">Reference proteome</keyword>
<dbReference type="RefSeq" id="WP_067512222.1">
    <property type="nucleotide sequence ID" value="NZ_QNRE01000002.1"/>
</dbReference>
<proteinExistence type="predicted"/>
<protein>
    <submittedName>
        <fullName evidence="3">Uncharacterized protein</fullName>
    </submittedName>
</protein>
<dbReference type="STRING" id="1210090.GCA_001613185_05251"/>
<comment type="caution">
    <text evidence="3">The sequence shown here is derived from an EMBL/GenBank/DDBJ whole genome shotgun (WGS) entry which is preliminary data.</text>
</comment>
<feature type="region of interest" description="Disordered" evidence="2">
    <location>
        <begin position="91"/>
        <end position="110"/>
    </location>
</feature>
<gene>
    <name evidence="3" type="ORF">DFR74_102760</name>
</gene>
<feature type="compositionally biased region" description="Basic and acidic residues" evidence="2">
    <location>
        <begin position="403"/>
        <end position="426"/>
    </location>
</feature>
<dbReference type="EMBL" id="QNRE01000002">
    <property type="protein sequence ID" value="RBO94337.1"/>
    <property type="molecule type" value="Genomic_DNA"/>
</dbReference>
<dbReference type="Proteomes" id="UP000252586">
    <property type="component" value="Unassembled WGS sequence"/>
</dbReference>
<evidence type="ECO:0000256" key="1">
    <source>
        <dbReference type="SAM" id="Coils"/>
    </source>
</evidence>
<evidence type="ECO:0000256" key="2">
    <source>
        <dbReference type="SAM" id="MobiDB-lite"/>
    </source>
</evidence>
<evidence type="ECO:0000313" key="3">
    <source>
        <dbReference type="EMBL" id="RBO94337.1"/>
    </source>
</evidence>
<name>A0A366DW82_9NOCA</name>
<organism evidence="3 4">
    <name type="scientific">Nocardia puris</name>
    <dbReference type="NCBI Taxonomy" id="208602"/>
    <lineage>
        <taxon>Bacteria</taxon>
        <taxon>Bacillati</taxon>
        <taxon>Actinomycetota</taxon>
        <taxon>Actinomycetes</taxon>
        <taxon>Mycobacteriales</taxon>
        <taxon>Nocardiaceae</taxon>
        <taxon>Nocardia</taxon>
    </lineage>
</organism>